<keyword evidence="8" id="KW-1185">Reference proteome</keyword>
<keyword evidence="4 6" id="KW-0964">Secreted</keyword>
<proteinExistence type="inferred from homology"/>
<keyword evidence="3 6" id="KW-0134">Cell wall</keyword>
<protein>
    <recommendedName>
        <fullName evidence="6">Hydrophobin</fullName>
    </recommendedName>
</protein>
<dbReference type="CDD" id="cd23507">
    <property type="entry name" value="hydrophobin_I"/>
    <property type="match status" value="1"/>
</dbReference>
<evidence type="ECO:0000256" key="3">
    <source>
        <dbReference type="ARBA" id="ARBA00022512"/>
    </source>
</evidence>
<organism evidence="7 8">
    <name type="scientific">Amanita thiersii Skay4041</name>
    <dbReference type="NCBI Taxonomy" id="703135"/>
    <lineage>
        <taxon>Eukaryota</taxon>
        <taxon>Fungi</taxon>
        <taxon>Dikarya</taxon>
        <taxon>Basidiomycota</taxon>
        <taxon>Agaricomycotina</taxon>
        <taxon>Agaricomycetes</taxon>
        <taxon>Agaricomycetidae</taxon>
        <taxon>Agaricales</taxon>
        <taxon>Pluteineae</taxon>
        <taxon>Amanitaceae</taxon>
        <taxon>Amanita</taxon>
    </lineage>
</organism>
<evidence type="ECO:0000313" key="8">
    <source>
        <dbReference type="Proteomes" id="UP000242287"/>
    </source>
</evidence>
<evidence type="ECO:0000256" key="1">
    <source>
        <dbReference type="ARBA" id="ARBA00004191"/>
    </source>
</evidence>
<evidence type="ECO:0000256" key="2">
    <source>
        <dbReference type="ARBA" id="ARBA00010446"/>
    </source>
</evidence>
<accession>A0A2A9NGS1</accession>
<dbReference type="InterPro" id="IPR001338">
    <property type="entry name" value="Class_I_Hydrophobin"/>
</dbReference>
<dbReference type="Pfam" id="PF01185">
    <property type="entry name" value="Hydrophobin"/>
    <property type="match status" value="1"/>
</dbReference>
<dbReference type="PROSITE" id="PS51257">
    <property type="entry name" value="PROKAR_LIPOPROTEIN"/>
    <property type="match status" value="1"/>
</dbReference>
<evidence type="ECO:0000256" key="5">
    <source>
        <dbReference type="ARBA" id="ARBA00023157"/>
    </source>
</evidence>
<evidence type="ECO:0000313" key="7">
    <source>
        <dbReference type="EMBL" id="PFH46910.1"/>
    </source>
</evidence>
<dbReference type="GO" id="GO:0009277">
    <property type="term" value="C:fungal-type cell wall"/>
    <property type="evidence" value="ECO:0007669"/>
    <property type="project" value="InterPro"/>
</dbReference>
<gene>
    <name evidence="7" type="ORF">AMATHDRAFT_153465</name>
</gene>
<feature type="signal peptide" evidence="6">
    <location>
        <begin position="1"/>
        <end position="19"/>
    </location>
</feature>
<keyword evidence="6" id="KW-0732">Signal</keyword>
<dbReference type="GO" id="GO:0005199">
    <property type="term" value="F:structural constituent of cell wall"/>
    <property type="evidence" value="ECO:0007669"/>
    <property type="project" value="InterPro"/>
</dbReference>
<feature type="chain" id="PRO_5013987415" description="Hydrophobin" evidence="6">
    <location>
        <begin position="20"/>
        <end position="114"/>
    </location>
</feature>
<dbReference type="SMART" id="SM00075">
    <property type="entry name" value="HYDRO"/>
    <property type="match status" value="1"/>
</dbReference>
<dbReference type="OrthoDB" id="4225815at2759"/>
<dbReference type="Proteomes" id="UP000242287">
    <property type="component" value="Unassembled WGS sequence"/>
</dbReference>
<sequence length="114" mass="11335">MFISRIFILTASVAGCALAGSGRTHGTNTAAACNTGPVECCNQLAPVHSAEGRQIAHMVGLDVGSLTGFIGADCTPITVGVSSGTNCRTSPVCCDHNNINGGVSVGCTPVNLSA</sequence>
<keyword evidence="5 6" id="KW-1015">Disulfide bond</keyword>
<evidence type="ECO:0000256" key="4">
    <source>
        <dbReference type="ARBA" id="ARBA00022525"/>
    </source>
</evidence>
<dbReference type="AlphaFoldDB" id="A0A2A9NGS1"/>
<evidence type="ECO:0000256" key="6">
    <source>
        <dbReference type="RuleBase" id="RU365009"/>
    </source>
</evidence>
<name>A0A2A9NGS1_9AGAR</name>
<dbReference type="EMBL" id="KZ302149">
    <property type="protein sequence ID" value="PFH46910.1"/>
    <property type="molecule type" value="Genomic_DNA"/>
</dbReference>
<comment type="subcellular location">
    <subcellularLocation>
        <location evidence="1 6">Secreted</location>
        <location evidence="1 6">Cell wall</location>
    </subcellularLocation>
</comment>
<comment type="similarity">
    <text evidence="2 6">Belongs to the fungal hydrophobin family.</text>
</comment>
<reference evidence="7 8" key="1">
    <citation type="submission" date="2014-02" db="EMBL/GenBank/DDBJ databases">
        <title>Transposable element dynamics among asymbiotic and ectomycorrhizal Amanita fungi.</title>
        <authorList>
            <consortium name="DOE Joint Genome Institute"/>
            <person name="Hess J."/>
            <person name="Skrede I."/>
            <person name="Wolfe B."/>
            <person name="LaButti K."/>
            <person name="Ohm R.A."/>
            <person name="Grigoriev I.V."/>
            <person name="Pringle A."/>
        </authorList>
    </citation>
    <scope>NUCLEOTIDE SEQUENCE [LARGE SCALE GENOMIC DNA]</scope>
    <source>
        <strain evidence="7 8">SKay4041</strain>
    </source>
</reference>